<dbReference type="Gene3D" id="1.10.10.10">
    <property type="entry name" value="Winged helix-like DNA-binding domain superfamily/Winged helix DNA-binding domain"/>
    <property type="match status" value="1"/>
</dbReference>
<dbReference type="EMBL" id="JAVKGR010000026">
    <property type="protein sequence ID" value="MDR8020399.1"/>
    <property type="molecule type" value="Genomic_DNA"/>
</dbReference>
<dbReference type="InterPro" id="IPR039420">
    <property type="entry name" value="WalR-like"/>
</dbReference>
<dbReference type="InterPro" id="IPR001789">
    <property type="entry name" value="Sig_transdc_resp-reg_receiver"/>
</dbReference>
<keyword evidence="2" id="KW-0597">Phosphoprotein</keyword>
<reference evidence="5 6" key="1">
    <citation type="submission" date="2023-09" db="EMBL/GenBank/DDBJ databases">
        <title>Description of three actinobacteria isolated from air of manufacturing shop in a pharmaceutical factory.</title>
        <authorList>
            <person name="Zhang D.-F."/>
        </authorList>
    </citation>
    <scope>NUCLEOTIDE SEQUENCE [LARGE SCALE GENOMIC DNA]</scope>
    <source>
        <strain evidence="5 6">LY-0111</strain>
    </source>
</reference>
<dbReference type="CDD" id="cd06170">
    <property type="entry name" value="LuxR_C_like"/>
    <property type="match status" value="1"/>
</dbReference>
<dbReference type="PRINTS" id="PR00038">
    <property type="entry name" value="HTHLUXR"/>
</dbReference>
<feature type="domain" description="HTH luxR-type" evidence="3">
    <location>
        <begin position="150"/>
        <end position="215"/>
    </location>
</feature>
<accession>A0ABU2DV63</accession>
<dbReference type="SUPFAM" id="SSF52172">
    <property type="entry name" value="CheY-like"/>
    <property type="match status" value="1"/>
</dbReference>
<dbReference type="PANTHER" id="PTHR43214:SF43">
    <property type="entry name" value="TWO-COMPONENT RESPONSE REGULATOR"/>
    <property type="match status" value="1"/>
</dbReference>
<dbReference type="SUPFAM" id="SSF46894">
    <property type="entry name" value="C-terminal effector domain of the bipartite response regulators"/>
    <property type="match status" value="1"/>
</dbReference>
<feature type="domain" description="Response regulatory" evidence="4">
    <location>
        <begin position="11"/>
        <end position="121"/>
    </location>
</feature>
<name>A0ABU2DV63_9MICC</name>
<gene>
    <name evidence="5" type="ORF">RIL96_12600</name>
</gene>
<dbReference type="Gene3D" id="3.40.50.2300">
    <property type="match status" value="1"/>
</dbReference>
<comment type="caution">
    <text evidence="5">The sequence shown here is derived from an EMBL/GenBank/DDBJ whole genome shotgun (WGS) entry which is preliminary data.</text>
</comment>
<evidence type="ECO:0000256" key="2">
    <source>
        <dbReference type="PROSITE-ProRule" id="PRU00169"/>
    </source>
</evidence>
<dbReference type="PROSITE" id="PS00622">
    <property type="entry name" value="HTH_LUXR_1"/>
    <property type="match status" value="1"/>
</dbReference>
<feature type="modified residue" description="4-aspartylphosphate" evidence="2">
    <location>
        <position position="56"/>
    </location>
</feature>
<dbReference type="PANTHER" id="PTHR43214">
    <property type="entry name" value="TWO-COMPONENT RESPONSE REGULATOR"/>
    <property type="match status" value="1"/>
</dbReference>
<dbReference type="InterPro" id="IPR036388">
    <property type="entry name" value="WH-like_DNA-bd_sf"/>
</dbReference>
<dbReference type="InterPro" id="IPR000792">
    <property type="entry name" value="Tscrpt_reg_LuxR_C"/>
</dbReference>
<dbReference type="Proteomes" id="UP001251870">
    <property type="component" value="Unassembled WGS sequence"/>
</dbReference>
<dbReference type="Pfam" id="PF00196">
    <property type="entry name" value="GerE"/>
    <property type="match status" value="1"/>
</dbReference>
<keyword evidence="1" id="KW-0238">DNA-binding</keyword>
<dbReference type="InterPro" id="IPR011006">
    <property type="entry name" value="CheY-like_superfamily"/>
</dbReference>
<dbReference type="PROSITE" id="PS50110">
    <property type="entry name" value="RESPONSE_REGULATORY"/>
    <property type="match status" value="1"/>
</dbReference>
<evidence type="ECO:0000256" key="1">
    <source>
        <dbReference type="ARBA" id="ARBA00023125"/>
    </source>
</evidence>
<dbReference type="RefSeq" id="WP_310549381.1">
    <property type="nucleotide sequence ID" value="NZ_JAVKGR010000026.1"/>
</dbReference>
<dbReference type="PROSITE" id="PS50043">
    <property type="entry name" value="HTH_LUXR_2"/>
    <property type="match status" value="1"/>
</dbReference>
<dbReference type="InterPro" id="IPR016032">
    <property type="entry name" value="Sig_transdc_resp-reg_C-effctor"/>
</dbReference>
<sequence length="224" mass="24560">MTVTSGRSVITLAVVNDHPIVVEGIARTVERDGRLAVIETDTDDGPSEPADLVLYDAFAAGTRQLDDVSALAENPAVGKVVVFTWNLSAEQIEQVISRGAHSCVPKELTPEELAETLVRIHRSEKIRNPRSPGEDRAVISAGEDRAMVDWPGRVHGLSARESEVVALITQGFTNEEIARGCFLSINSVKTYIRSAYRKMGVDRRSQAVLWGLRHGMHPHRSPMT</sequence>
<organism evidence="5 6">
    <name type="scientific">Nesterenkonia aerolata</name>
    <dbReference type="NCBI Taxonomy" id="3074079"/>
    <lineage>
        <taxon>Bacteria</taxon>
        <taxon>Bacillati</taxon>
        <taxon>Actinomycetota</taxon>
        <taxon>Actinomycetes</taxon>
        <taxon>Micrococcales</taxon>
        <taxon>Micrococcaceae</taxon>
        <taxon>Nesterenkonia</taxon>
    </lineage>
</organism>
<evidence type="ECO:0000313" key="5">
    <source>
        <dbReference type="EMBL" id="MDR8020399.1"/>
    </source>
</evidence>
<keyword evidence="6" id="KW-1185">Reference proteome</keyword>
<protein>
    <submittedName>
        <fullName evidence="5">Response regulator transcription factor</fullName>
    </submittedName>
</protein>
<evidence type="ECO:0000259" key="4">
    <source>
        <dbReference type="PROSITE" id="PS50110"/>
    </source>
</evidence>
<proteinExistence type="predicted"/>
<evidence type="ECO:0000259" key="3">
    <source>
        <dbReference type="PROSITE" id="PS50043"/>
    </source>
</evidence>
<evidence type="ECO:0000313" key="6">
    <source>
        <dbReference type="Proteomes" id="UP001251870"/>
    </source>
</evidence>
<dbReference type="SMART" id="SM00421">
    <property type="entry name" value="HTH_LUXR"/>
    <property type="match status" value="1"/>
</dbReference>